<dbReference type="Pfam" id="PF00733">
    <property type="entry name" value="Asn_synthase"/>
    <property type="match status" value="2"/>
</dbReference>
<dbReference type="PANTHER" id="PTHR45937">
    <property type="entry name" value="ASPARAGINE SYNTHETASE DOMAIN-CONTAINING PROTEIN 1"/>
    <property type="match status" value="1"/>
</dbReference>
<keyword evidence="1" id="KW-0028">Amino-acid biosynthesis</keyword>
<accession>A0ABR0EY37</accession>
<dbReference type="InterPro" id="IPR029055">
    <property type="entry name" value="Ntn_hydrolases_N"/>
</dbReference>
<dbReference type="InterPro" id="IPR001962">
    <property type="entry name" value="Asn_synthase"/>
</dbReference>
<dbReference type="InterPro" id="IPR014729">
    <property type="entry name" value="Rossmann-like_a/b/a_fold"/>
</dbReference>
<comment type="caution">
    <text evidence="5">The sequence shown here is derived from an EMBL/GenBank/DDBJ whole genome shotgun (WGS) entry which is preliminary data.</text>
</comment>
<protein>
    <recommendedName>
        <fullName evidence="4">Asparagine synthetase domain-containing protein</fullName>
    </recommendedName>
</protein>
<dbReference type="Gene3D" id="3.60.20.10">
    <property type="entry name" value="Glutamine Phosphoribosylpyrophosphate, subunit 1, domain 1"/>
    <property type="match status" value="1"/>
</dbReference>
<keyword evidence="2" id="KW-0061">Asparagine biosynthesis</keyword>
<dbReference type="EMBL" id="JAXOVC010000001">
    <property type="protein sequence ID" value="KAK4506574.1"/>
    <property type="molecule type" value="Genomic_DNA"/>
</dbReference>
<dbReference type="Proteomes" id="UP001305779">
    <property type="component" value="Unassembled WGS sequence"/>
</dbReference>
<dbReference type="CDD" id="cd01991">
    <property type="entry name" value="Asn_synthase_B_C"/>
    <property type="match status" value="1"/>
</dbReference>
<evidence type="ECO:0000256" key="3">
    <source>
        <dbReference type="ARBA" id="ARBA00022962"/>
    </source>
</evidence>
<keyword evidence="3" id="KW-0315">Glutamine amidotransferase</keyword>
<evidence type="ECO:0000313" key="6">
    <source>
        <dbReference type="Proteomes" id="UP001305779"/>
    </source>
</evidence>
<dbReference type="SUPFAM" id="SSF56235">
    <property type="entry name" value="N-terminal nucleophile aminohydrolases (Ntn hydrolases)"/>
    <property type="match status" value="1"/>
</dbReference>
<evidence type="ECO:0000256" key="2">
    <source>
        <dbReference type="ARBA" id="ARBA00022888"/>
    </source>
</evidence>
<feature type="domain" description="Asparagine synthetase" evidence="4">
    <location>
        <begin position="322"/>
        <end position="348"/>
    </location>
</feature>
<dbReference type="Gene3D" id="3.40.50.620">
    <property type="entry name" value="HUPs"/>
    <property type="match status" value="1"/>
</dbReference>
<gene>
    <name evidence="5" type="ORF">PRZ48_000306</name>
</gene>
<organism evidence="5 6">
    <name type="scientific">Zasmidium cellare</name>
    <name type="common">Wine cellar mold</name>
    <name type="synonym">Racodium cellare</name>
    <dbReference type="NCBI Taxonomy" id="395010"/>
    <lineage>
        <taxon>Eukaryota</taxon>
        <taxon>Fungi</taxon>
        <taxon>Dikarya</taxon>
        <taxon>Ascomycota</taxon>
        <taxon>Pezizomycotina</taxon>
        <taxon>Dothideomycetes</taxon>
        <taxon>Dothideomycetidae</taxon>
        <taxon>Mycosphaerellales</taxon>
        <taxon>Mycosphaerellaceae</taxon>
        <taxon>Zasmidium</taxon>
    </lineage>
</organism>
<feature type="domain" description="Asparagine synthetase" evidence="4">
    <location>
        <begin position="359"/>
        <end position="450"/>
    </location>
</feature>
<keyword evidence="6" id="KW-1185">Reference proteome</keyword>
<dbReference type="InterPro" id="IPR051857">
    <property type="entry name" value="Asn_synthetase_domain"/>
</dbReference>
<dbReference type="SUPFAM" id="SSF52402">
    <property type="entry name" value="Adenine nucleotide alpha hydrolases-like"/>
    <property type="match status" value="1"/>
</dbReference>
<proteinExistence type="predicted"/>
<evidence type="ECO:0000313" key="5">
    <source>
        <dbReference type="EMBL" id="KAK4506574.1"/>
    </source>
</evidence>
<sequence length="473" mass="52189">MDAHEELVYAATTISQAMSQVAGPYAFVFHDAARRRLFFGRDFLGRRSLLRQITRDGDILLSSVTDGATSNSWSEVEADGVYCIDLSKRSYSRDKFEGELNMWGNYFVANAPHTVQSSTPGDNISVIPQLSLNRETAEAPEPLTAQSPSVSQLESLLINSLRPRVQTIPDPPNQPDTDLNLTKARLAVLFSGGLDCTVLARLTHDLLPLSEPIDLLNVAFENPRVHKAKGEASYELCPDRITARSSYAELCTVCPGREWRLVAINIPYAETQNQRQQVVTLMHPHNTEMDLSIAYALYFAARGTGLLEMEGQSQPVQYTTSARVLLSGLGADELFAGYTRHATAYSRNGFTGLLDELDLDIGRLGKRNLGRDDRVISHWSREVRFPFLDESLVGWALSLTVTEKCDFGTVATKISGKDVDDSRDIEPGKKVLRCLALGLGMAQVAKEKKRAIQFGARTAKMETGKTKGTTLLS</sequence>
<name>A0ABR0EY37_ZASCE</name>
<reference evidence="5 6" key="1">
    <citation type="journal article" date="2023" name="G3 (Bethesda)">
        <title>A chromosome-level genome assembly of Zasmidium syzygii isolated from banana leaves.</title>
        <authorList>
            <person name="van Westerhoven A.C."/>
            <person name="Mehrabi R."/>
            <person name="Talebi R."/>
            <person name="Steentjes M.B.F."/>
            <person name="Corcolon B."/>
            <person name="Chong P.A."/>
            <person name="Kema G.H.J."/>
            <person name="Seidl M.F."/>
        </authorList>
    </citation>
    <scope>NUCLEOTIDE SEQUENCE [LARGE SCALE GENOMIC DNA]</scope>
    <source>
        <strain evidence="5 6">P124</strain>
    </source>
</reference>
<evidence type="ECO:0000259" key="4">
    <source>
        <dbReference type="Pfam" id="PF00733"/>
    </source>
</evidence>
<dbReference type="PANTHER" id="PTHR45937:SF1">
    <property type="entry name" value="ASPARAGINE SYNTHETASE DOMAIN-CONTAINING PROTEIN 1"/>
    <property type="match status" value="1"/>
</dbReference>
<evidence type="ECO:0000256" key="1">
    <source>
        <dbReference type="ARBA" id="ARBA00022605"/>
    </source>
</evidence>